<evidence type="ECO:0000256" key="3">
    <source>
        <dbReference type="ARBA" id="ARBA00022500"/>
    </source>
</evidence>
<gene>
    <name evidence="13" type="ORF">D0469_10620</name>
</gene>
<dbReference type="SUPFAM" id="SSF58104">
    <property type="entry name" value="Methyl-accepting chemotaxis protein (MCP) signaling domain"/>
    <property type="match status" value="1"/>
</dbReference>
<evidence type="ECO:0000256" key="10">
    <source>
        <dbReference type="SAM" id="Phobius"/>
    </source>
</evidence>
<sequence>MKLVVKNTIVISLLITISMISISAFGYMKAKDFLYERFQDQAYSELESVKANIDIWIKGKQETMEYIAEADELKMSNFNKADALNARIAKRMDNPDAFGFMSADGFLYLGGNTIPASHYEHYKGGMEKLTKTYNPVPSASPGLNGTPIVLSSSPVYGDSGKVVGVASSGSPIESLINIITNIKLGDSGYVTVFTNDGTIVAGQNKEDTLNKKISDYKNSDLDQLVVKSISGKTGVIETNFNGEDSLIFFSKAKEMDWGIMISVPTSEAFADANSLLNYFVIITVVVILVSAIISYIINFRSLKPIKEVTDKIEELANNEGDLTQRLNIKRQDEVGKLAASFNSLLDSLQNLIGDILHKGEVVTENTSVLSEHAEEMVQLSGVVTKNVQVAAGISTEQENGNKKNLESINLIMESVAEIKDHSLLVSEKTKNSYKEVKKANEEVISLLTQMSQIQDSVRNSSEIVRKLGNRSSEIGNIVEMITKISEQTNLLSLNASIEAARAGEHGKGFAVVANEVKKLAEESAQSAKQISELIDEIQAETSNAVVEMESGTGRFGNGMSKLKDVTGSLQGVYHSSKESSNEVDKIFIEIENLLSKVEDVERVINENSQKSIESTTYIREVASSAEEQLFSIQDITSSIEKTAQFAEELSDLLKRFKI</sequence>
<dbReference type="Pfam" id="PF02743">
    <property type="entry name" value="dCache_1"/>
    <property type="match status" value="1"/>
</dbReference>
<dbReference type="EMBL" id="QVTE01000030">
    <property type="protein sequence ID" value="RFU68934.1"/>
    <property type="molecule type" value="Genomic_DNA"/>
</dbReference>
<keyword evidence="7 9" id="KW-0807">Transducer</keyword>
<dbReference type="CDD" id="cd12912">
    <property type="entry name" value="PDC2_MCP_like"/>
    <property type="match status" value="1"/>
</dbReference>
<dbReference type="InterPro" id="IPR004089">
    <property type="entry name" value="MCPsignal_dom"/>
</dbReference>
<dbReference type="InterPro" id="IPR033479">
    <property type="entry name" value="dCache_1"/>
</dbReference>
<protein>
    <submittedName>
        <fullName evidence="13">Methyl-accepting chemotaxis protein</fullName>
    </submittedName>
</protein>
<dbReference type="SMART" id="SM00304">
    <property type="entry name" value="HAMP"/>
    <property type="match status" value="1"/>
</dbReference>
<organism evidence="13 14">
    <name type="scientific">Peribacillus saganii</name>
    <dbReference type="NCBI Taxonomy" id="2303992"/>
    <lineage>
        <taxon>Bacteria</taxon>
        <taxon>Bacillati</taxon>
        <taxon>Bacillota</taxon>
        <taxon>Bacilli</taxon>
        <taxon>Bacillales</taxon>
        <taxon>Bacillaceae</taxon>
        <taxon>Peribacillus</taxon>
    </lineage>
</organism>
<evidence type="ECO:0000259" key="12">
    <source>
        <dbReference type="PROSITE" id="PS50885"/>
    </source>
</evidence>
<dbReference type="Pfam" id="PF00015">
    <property type="entry name" value="MCPsignal"/>
    <property type="match status" value="1"/>
</dbReference>
<comment type="caution">
    <text evidence="13">The sequence shown here is derived from an EMBL/GenBank/DDBJ whole genome shotgun (WGS) entry which is preliminary data.</text>
</comment>
<evidence type="ECO:0000256" key="5">
    <source>
        <dbReference type="ARBA" id="ARBA00022989"/>
    </source>
</evidence>
<dbReference type="SMART" id="SM00283">
    <property type="entry name" value="MA"/>
    <property type="match status" value="1"/>
</dbReference>
<dbReference type="OrthoDB" id="9760371at2"/>
<dbReference type="RefSeq" id="WP_117326724.1">
    <property type="nucleotide sequence ID" value="NZ_QVTE01000030.1"/>
</dbReference>
<feature type="domain" description="HAMP" evidence="12">
    <location>
        <begin position="299"/>
        <end position="353"/>
    </location>
</feature>
<evidence type="ECO:0000313" key="13">
    <source>
        <dbReference type="EMBL" id="RFU68934.1"/>
    </source>
</evidence>
<comment type="subcellular location">
    <subcellularLocation>
        <location evidence="1">Cell membrane</location>
        <topology evidence="1">Multi-pass membrane protein</topology>
    </subcellularLocation>
</comment>
<reference evidence="13 14" key="1">
    <citation type="submission" date="2018-08" db="EMBL/GenBank/DDBJ databases">
        <title>Bacillus chawlae sp. nov., Bacillus glennii sp. nov., and Bacillus saganii sp. nov. Isolated from the Vehicle Assembly Building at Kennedy Space Center where the Viking Spacecraft were Assembled.</title>
        <authorList>
            <person name="Seuylemezian A."/>
            <person name="Vaishampayan P."/>
        </authorList>
    </citation>
    <scope>NUCLEOTIDE SEQUENCE [LARGE SCALE GENOMIC DNA]</scope>
    <source>
        <strain evidence="13 14">V47-23a</strain>
    </source>
</reference>
<evidence type="ECO:0000256" key="1">
    <source>
        <dbReference type="ARBA" id="ARBA00004651"/>
    </source>
</evidence>
<accession>A0A372LN51</accession>
<dbReference type="PANTHER" id="PTHR32089:SF112">
    <property type="entry name" value="LYSOZYME-LIKE PROTEIN-RELATED"/>
    <property type="match status" value="1"/>
</dbReference>
<dbReference type="PROSITE" id="PS50885">
    <property type="entry name" value="HAMP"/>
    <property type="match status" value="1"/>
</dbReference>
<evidence type="ECO:0000256" key="2">
    <source>
        <dbReference type="ARBA" id="ARBA00022475"/>
    </source>
</evidence>
<evidence type="ECO:0000259" key="11">
    <source>
        <dbReference type="PROSITE" id="PS50111"/>
    </source>
</evidence>
<dbReference type="GO" id="GO:0007165">
    <property type="term" value="P:signal transduction"/>
    <property type="evidence" value="ECO:0007669"/>
    <property type="project" value="UniProtKB-KW"/>
</dbReference>
<dbReference type="Proteomes" id="UP000264541">
    <property type="component" value="Unassembled WGS sequence"/>
</dbReference>
<feature type="domain" description="Methyl-accepting transducer" evidence="11">
    <location>
        <begin position="372"/>
        <end position="622"/>
    </location>
</feature>
<evidence type="ECO:0000256" key="8">
    <source>
        <dbReference type="ARBA" id="ARBA00029447"/>
    </source>
</evidence>
<dbReference type="Gene3D" id="3.30.450.20">
    <property type="entry name" value="PAS domain"/>
    <property type="match status" value="1"/>
</dbReference>
<dbReference type="InterPro" id="IPR003660">
    <property type="entry name" value="HAMP_dom"/>
</dbReference>
<keyword evidence="14" id="KW-1185">Reference proteome</keyword>
<dbReference type="CDD" id="cd06225">
    <property type="entry name" value="HAMP"/>
    <property type="match status" value="1"/>
</dbReference>
<evidence type="ECO:0000256" key="7">
    <source>
        <dbReference type="ARBA" id="ARBA00023224"/>
    </source>
</evidence>
<evidence type="ECO:0000313" key="14">
    <source>
        <dbReference type="Proteomes" id="UP000264541"/>
    </source>
</evidence>
<comment type="similarity">
    <text evidence="8">Belongs to the methyl-accepting chemotaxis (MCP) protein family.</text>
</comment>
<keyword evidence="6 10" id="KW-0472">Membrane</keyword>
<dbReference type="PANTHER" id="PTHR32089">
    <property type="entry name" value="METHYL-ACCEPTING CHEMOTAXIS PROTEIN MCPB"/>
    <property type="match status" value="1"/>
</dbReference>
<keyword evidence="5 10" id="KW-1133">Transmembrane helix</keyword>
<proteinExistence type="inferred from homology"/>
<feature type="transmembrane region" description="Helical" evidence="10">
    <location>
        <begin position="275"/>
        <end position="297"/>
    </location>
</feature>
<dbReference type="CDD" id="cd11386">
    <property type="entry name" value="MCP_signal"/>
    <property type="match status" value="1"/>
</dbReference>
<dbReference type="GO" id="GO:0005886">
    <property type="term" value="C:plasma membrane"/>
    <property type="evidence" value="ECO:0007669"/>
    <property type="project" value="UniProtKB-SubCell"/>
</dbReference>
<name>A0A372LN51_9BACI</name>
<dbReference type="AlphaFoldDB" id="A0A372LN51"/>
<keyword evidence="3" id="KW-0145">Chemotaxis</keyword>
<keyword evidence="4 10" id="KW-0812">Transmembrane</keyword>
<dbReference type="Pfam" id="PF00672">
    <property type="entry name" value="HAMP"/>
    <property type="match status" value="1"/>
</dbReference>
<dbReference type="Gene3D" id="6.10.340.10">
    <property type="match status" value="1"/>
</dbReference>
<dbReference type="PROSITE" id="PS50111">
    <property type="entry name" value="CHEMOTAXIS_TRANSDUC_2"/>
    <property type="match status" value="1"/>
</dbReference>
<evidence type="ECO:0000256" key="6">
    <source>
        <dbReference type="ARBA" id="ARBA00023136"/>
    </source>
</evidence>
<dbReference type="GO" id="GO:0006935">
    <property type="term" value="P:chemotaxis"/>
    <property type="evidence" value="ECO:0007669"/>
    <property type="project" value="UniProtKB-KW"/>
</dbReference>
<evidence type="ECO:0000256" key="9">
    <source>
        <dbReference type="PROSITE-ProRule" id="PRU00284"/>
    </source>
</evidence>
<dbReference type="Gene3D" id="1.10.287.950">
    <property type="entry name" value="Methyl-accepting chemotaxis protein"/>
    <property type="match status" value="1"/>
</dbReference>
<feature type="transmembrane region" description="Helical" evidence="10">
    <location>
        <begin position="7"/>
        <end position="28"/>
    </location>
</feature>
<keyword evidence="2" id="KW-1003">Cell membrane</keyword>
<evidence type="ECO:0000256" key="4">
    <source>
        <dbReference type="ARBA" id="ARBA00022692"/>
    </source>
</evidence>